<evidence type="ECO:0000259" key="4">
    <source>
        <dbReference type="Pfam" id="PF14449"/>
    </source>
</evidence>
<feature type="domain" description="Pre-toxin TG" evidence="4">
    <location>
        <begin position="38"/>
        <end position="95"/>
    </location>
</feature>
<comment type="subcellular location">
    <subcellularLocation>
        <location evidence="1">Secreted</location>
    </subcellularLocation>
</comment>
<evidence type="ECO:0000313" key="6">
    <source>
        <dbReference type="Proteomes" id="UP000199387"/>
    </source>
</evidence>
<keyword evidence="6" id="KW-1185">Reference proteome</keyword>
<organism evidence="5 6">
    <name type="scientific">Melghirimyces thermohalophilus</name>
    <dbReference type="NCBI Taxonomy" id="1236220"/>
    <lineage>
        <taxon>Bacteria</taxon>
        <taxon>Bacillati</taxon>
        <taxon>Bacillota</taxon>
        <taxon>Bacilli</taxon>
        <taxon>Bacillales</taxon>
        <taxon>Thermoactinomycetaceae</taxon>
        <taxon>Melghirimyces</taxon>
    </lineage>
</organism>
<keyword evidence="2" id="KW-0964">Secreted</keyword>
<sequence length="222" mass="24421">MPAPSNPDDGVNPDGGSTDKADDNENHPTPPAPPQEEEEGALEKIGKGTLDFLGYTDAKAAITGVDENGNKIGIGERILRGAMVLPIAKPVKGVKMVAKYGDDVLAAGKTKLDDVTRNWKKTACACPFSPHYKAAKEGGKHSGFYKQYVSKSDEQVKKGISSIQKQIEEHEDKIKNPTKYIPNFKELDPRQQQALLTKKWPSDIQRQKEQKTILEGILKERN</sequence>
<reference evidence="5 6" key="1">
    <citation type="submission" date="2016-10" db="EMBL/GenBank/DDBJ databases">
        <authorList>
            <person name="de Groot N.N."/>
        </authorList>
    </citation>
    <scope>NUCLEOTIDE SEQUENCE [LARGE SCALE GENOMIC DNA]</scope>
    <source>
        <strain evidence="5 6">DSM 45514</strain>
    </source>
</reference>
<evidence type="ECO:0000256" key="2">
    <source>
        <dbReference type="ARBA" id="ARBA00022525"/>
    </source>
</evidence>
<protein>
    <recommendedName>
        <fullName evidence="4">Pre-toxin TG domain-containing protein</fullName>
    </recommendedName>
</protein>
<dbReference type="InterPro" id="IPR027797">
    <property type="entry name" value="PT-TG_dom"/>
</dbReference>
<accession>A0A1G6RKR0</accession>
<dbReference type="EMBL" id="FMZA01000029">
    <property type="protein sequence ID" value="SDD05250.1"/>
    <property type="molecule type" value="Genomic_DNA"/>
</dbReference>
<proteinExistence type="predicted"/>
<evidence type="ECO:0000313" key="5">
    <source>
        <dbReference type="EMBL" id="SDD05250.1"/>
    </source>
</evidence>
<dbReference type="GO" id="GO:0005576">
    <property type="term" value="C:extracellular region"/>
    <property type="evidence" value="ECO:0007669"/>
    <property type="project" value="UniProtKB-SubCell"/>
</dbReference>
<evidence type="ECO:0000256" key="3">
    <source>
        <dbReference type="SAM" id="MobiDB-lite"/>
    </source>
</evidence>
<feature type="region of interest" description="Disordered" evidence="3">
    <location>
        <begin position="1"/>
        <end position="44"/>
    </location>
</feature>
<gene>
    <name evidence="5" type="ORF">SAMN04488112_1293</name>
</gene>
<dbReference type="Proteomes" id="UP000199387">
    <property type="component" value="Unassembled WGS sequence"/>
</dbReference>
<dbReference type="STRING" id="1236220.SAMN04488112_1293"/>
<feature type="compositionally biased region" description="Basic and acidic residues" evidence="3">
    <location>
        <begin position="17"/>
        <end position="26"/>
    </location>
</feature>
<dbReference type="Pfam" id="PF14449">
    <property type="entry name" value="PT-TG"/>
    <property type="match status" value="1"/>
</dbReference>
<evidence type="ECO:0000256" key="1">
    <source>
        <dbReference type="ARBA" id="ARBA00004613"/>
    </source>
</evidence>
<name>A0A1G6RKR0_9BACL</name>
<dbReference type="AlphaFoldDB" id="A0A1G6RKR0"/>